<reference evidence="2" key="1">
    <citation type="submission" date="2022-08" db="EMBL/GenBank/DDBJ databases">
        <title>Genome sequencing of akame (Lates japonicus).</title>
        <authorList>
            <person name="Hashiguchi Y."/>
            <person name="Takahashi H."/>
        </authorList>
    </citation>
    <scope>NUCLEOTIDE SEQUENCE</scope>
    <source>
        <strain evidence="2">Kochi</strain>
    </source>
</reference>
<keyword evidence="1" id="KW-0732">Signal</keyword>
<keyword evidence="3" id="KW-1185">Reference proteome</keyword>
<dbReference type="EMBL" id="BRZM01000024">
    <property type="protein sequence ID" value="GLD56355.1"/>
    <property type="molecule type" value="Genomic_DNA"/>
</dbReference>
<organism evidence="2 3">
    <name type="scientific">Lates japonicus</name>
    <name type="common">Japanese lates</name>
    <dbReference type="NCBI Taxonomy" id="270547"/>
    <lineage>
        <taxon>Eukaryota</taxon>
        <taxon>Metazoa</taxon>
        <taxon>Chordata</taxon>
        <taxon>Craniata</taxon>
        <taxon>Vertebrata</taxon>
        <taxon>Euteleostomi</taxon>
        <taxon>Actinopterygii</taxon>
        <taxon>Neopterygii</taxon>
        <taxon>Teleostei</taxon>
        <taxon>Neoteleostei</taxon>
        <taxon>Acanthomorphata</taxon>
        <taxon>Carangaria</taxon>
        <taxon>Carangaria incertae sedis</taxon>
        <taxon>Centropomidae</taxon>
        <taxon>Lates</taxon>
    </lineage>
</organism>
<proteinExistence type="predicted"/>
<evidence type="ECO:0000313" key="2">
    <source>
        <dbReference type="EMBL" id="GLD56355.1"/>
    </source>
</evidence>
<gene>
    <name evidence="2" type="ORF">AKAME5_000871000</name>
</gene>
<evidence type="ECO:0000313" key="3">
    <source>
        <dbReference type="Proteomes" id="UP001279410"/>
    </source>
</evidence>
<protein>
    <submittedName>
        <fullName evidence="2">Signal transducer CD24-like protein</fullName>
    </submittedName>
</protein>
<feature type="signal peptide" evidence="1">
    <location>
        <begin position="1"/>
        <end position="25"/>
    </location>
</feature>
<feature type="chain" id="PRO_5042054673" evidence="1">
    <location>
        <begin position="26"/>
        <end position="69"/>
    </location>
</feature>
<evidence type="ECO:0000256" key="1">
    <source>
        <dbReference type="SAM" id="SignalP"/>
    </source>
</evidence>
<dbReference type="AlphaFoldDB" id="A0AAD3R636"/>
<sequence>MNKLCIVYLGVFLLALHLSSQVAQAQSMVAANNSTTNVTTNKNGCERADGLTLLLPLALAAWLLHGWSY</sequence>
<accession>A0AAD3R636</accession>
<name>A0AAD3R636_LATJO</name>
<dbReference type="Proteomes" id="UP001279410">
    <property type="component" value="Unassembled WGS sequence"/>
</dbReference>
<comment type="caution">
    <text evidence="2">The sequence shown here is derived from an EMBL/GenBank/DDBJ whole genome shotgun (WGS) entry which is preliminary data.</text>
</comment>